<dbReference type="EMBL" id="CH698476">
    <property type="protein sequence ID" value="EDW25245.1"/>
    <property type="molecule type" value="Genomic_DNA"/>
</dbReference>
<evidence type="ECO:0000313" key="2">
    <source>
        <dbReference type="EMBL" id="EDW25245.1"/>
    </source>
</evidence>
<dbReference type="AlphaFoldDB" id="B4IS79"/>
<organism evidence="3">
    <name type="scientific">Drosophila persimilis</name>
    <name type="common">Fruit fly</name>
    <dbReference type="NCBI Taxonomy" id="7234"/>
    <lineage>
        <taxon>Eukaryota</taxon>
        <taxon>Metazoa</taxon>
        <taxon>Ecdysozoa</taxon>
        <taxon>Arthropoda</taxon>
        <taxon>Hexapoda</taxon>
        <taxon>Insecta</taxon>
        <taxon>Pterygota</taxon>
        <taxon>Neoptera</taxon>
        <taxon>Endopterygota</taxon>
        <taxon>Diptera</taxon>
        <taxon>Brachycera</taxon>
        <taxon>Muscomorpha</taxon>
        <taxon>Ephydroidea</taxon>
        <taxon>Drosophilidae</taxon>
        <taxon>Drosophila</taxon>
        <taxon>Sophophora</taxon>
    </lineage>
</organism>
<dbReference type="Proteomes" id="UP000008744">
    <property type="component" value="Unassembled WGS sequence"/>
</dbReference>
<proteinExistence type="predicted"/>
<dbReference type="HOGENOM" id="CLU_2225927_0_0_1"/>
<dbReference type="OrthoDB" id="296522at2759"/>
<gene>
    <name evidence="2" type="primary">Dper\GL11876</name>
    <name evidence="2" type="ORF">Dper_GL11876</name>
</gene>
<accession>B4IS79</accession>
<feature type="region of interest" description="Disordered" evidence="1">
    <location>
        <begin position="1"/>
        <end position="44"/>
    </location>
</feature>
<feature type="region of interest" description="Disordered" evidence="1">
    <location>
        <begin position="59"/>
        <end position="106"/>
    </location>
</feature>
<evidence type="ECO:0000313" key="3">
    <source>
        <dbReference type="Proteomes" id="UP000008744"/>
    </source>
</evidence>
<evidence type="ECO:0000256" key="1">
    <source>
        <dbReference type="SAM" id="MobiDB-lite"/>
    </source>
</evidence>
<reference evidence="2 3" key="1">
    <citation type="journal article" date="2007" name="Nature">
        <title>Evolution of genes and genomes on the Drosophila phylogeny.</title>
        <authorList>
            <consortium name="Drosophila 12 Genomes Consortium"/>
            <person name="Clark A.G."/>
            <person name="Eisen M.B."/>
            <person name="Smith D.R."/>
            <person name="Bergman C.M."/>
            <person name="Oliver B."/>
            <person name="Markow T.A."/>
            <person name="Kaufman T.C."/>
            <person name="Kellis M."/>
            <person name="Gelbart W."/>
            <person name="Iyer V.N."/>
            <person name="Pollard D.A."/>
            <person name="Sackton T.B."/>
            <person name="Larracuente A.M."/>
            <person name="Singh N.D."/>
            <person name="Abad J.P."/>
            <person name="Abt D.N."/>
            <person name="Adryan B."/>
            <person name="Aguade M."/>
            <person name="Akashi H."/>
            <person name="Anderson W.W."/>
            <person name="Aquadro C.F."/>
            <person name="Ardell D.H."/>
            <person name="Arguello R."/>
            <person name="Artieri C.G."/>
            <person name="Barbash D.A."/>
            <person name="Barker D."/>
            <person name="Barsanti P."/>
            <person name="Batterham P."/>
            <person name="Batzoglou S."/>
            <person name="Begun D."/>
            <person name="Bhutkar A."/>
            <person name="Blanco E."/>
            <person name="Bosak S.A."/>
            <person name="Bradley R.K."/>
            <person name="Brand A.D."/>
            <person name="Brent M.R."/>
            <person name="Brooks A.N."/>
            <person name="Brown R.H."/>
            <person name="Butlin R.K."/>
            <person name="Caggese C."/>
            <person name="Calvi B.R."/>
            <person name="Bernardo de Carvalho A."/>
            <person name="Caspi A."/>
            <person name="Castrezana S."/>
            <person name="Celniker S.E."/>
            <person name="Chang J.L."/>
            <person name="Chapple C."/>
            <person name="Chatterji S."/>
            <person name="Chinwalla A."/>
            <person name="Civetta A."/>
            <person name="Clifton S.W."/>
            <person name="Comeron J.M."/>
            <person name="Costello J.C."/>
            <person name="Coyne J.A."/>
            <person name="Daub J."/>
            <person name="David R.G."/>
            <person name="Delcher A.L."/>
            <person name="Delehaunty K."/>
            <person name="Do C.B."/>
            <person name="Ebling H."/>
            <person name="Edwards K."/>
            <person name="Eickbush T."/>
            <person name="Evans J.D."/>
            <person name="Filipski A."/>
            <person name="Findeiss S."/>
            <person name="Freyhult E."/>
            <person name="Fulton L."/>
            <person name="Fulton R."/>
            <person name="Garcia A.C."/>
            <person name="Gardiner A."/>
            <person name="Garfield D.A."/>
            <person name="Garvin B.E."/>
            <person name="Gibson G."/>
            <person name="Gilbert D."/>
            <person name="Gnerre S."/>
            <person name="Godfrey J."/>
            <person name="Good R."/>
            <person name="Gotea V."/>
            <person name="Gravely B."/>
            <person name="Greenberg A.J."/>
            <person name="Griffiths-Jones S."/>
            <person name="Gross S."/>
            <person name="Guigo R."/>
            <person name="Gustafson E.A."/>
            <person name="Haerty W."/>
            <person name="Hahn M.W."/>
            <person name="Halligan D.L."/>
            <person name="Halpern A.L."/>
            <person name="Halter G.M."/>
            <person name="Han M.V."/>
            <person name="Heger A."/>
            <person name="Hillier L."/>
            <person name="Hinrichs A.S."/>
            <person name="Holmes I."/>
            <person name="Hoskins R.A."/>
            <person name="Hubisz M.J."/>
            <person name="Hultmark D."/>
            <person name="Huntley M.A."/>
            <person name="Jaffe D.B."/>
            <person name="Jagadeeshan S."/>
            <person name="Jeck W.R."/>
            <person name="Johnson J."/>
            <person name="Jones C.D."/>
            <person name="Jordan W.C."/>
            <person name="Karpen G.H."/>
            <person name="Kataoka E."/>
            <person name="Keightley P.D."/>
            <person name="Kheradpour P."/>
            <person name="Kirkness E.F."/>
            <person name="Koerich L.B."/>
            <person name="Kristiansen K."/>
            <person name="Kudrna D."/>
            <person name="Kulathinal R.J."/>
            <person name="Kumar S."/>
            <person name="Kwok R."/>
            <person name="Lander E."/>
            <person name="Langley C.H."/>
            <person name="Lapoint R."/>
            <person name="Lazzaro B.P."/>
            <person name="Lee S.J."/>
            <person name="Levesque L."/>
            <person name="Li R."/>
            <person name="Lin C.F."/>
            <person name="Lin M.F."/>
            <person name="Lindblad-Toh K."/>
            <person name="Llopart A."/>
            <person name="Long M."/>
            <person name="Low L."/>
            <person name="Lozovsky E."/>
            <person name="Lu J."/>
            <person name="Luo M."/>
            <person name="Machado C.A."/>
            <person name="Makalowski W."/>
            <person name="Marzo M."/>
            <person name="Matsuda M."/>
            <person name="Matzkin L."/>
            <person name="McAllister B."/>
            <person name="McBride C.S."/>
            <person name="McKernan B."/>
            <person name="McKernan K."/>
            <person name="Mendez-Lago M."/>
            <person name="Minx P."/>
            <person name="Mollenhauer M.U."/>
            <person name="Montooth K."/>
            <person name="Mount S.M."/>
            <person name="Mu X."/>
            <person name="Myers E."/>
            <person name="Negre B."/>
            <person name="Newfeld S."/>
            <person name="Nielsen R."/>
            <person name="Noor M.A."/>
            <person name="O'Grady P."/>
            <person name="Pachter L."/>
            <person name="Papaceit M."/>
            <person name="Parisi M.J."/>
            <person name="Parisi M."/>
            <person name="Parts L."/>
            <person name="Pedersen J.S."/>
            <person name="Pesole G."/>
            <person name="Phillippy A.M."/>
            <person name="Ponting C.P."/>
            <person name="Pop M."/>
            <person name="Porcelli D."/>
            <person name="Powell J.R."/>
            <person name="Prohaska S."/>
            <person name="Pruitt K."/>
            <person name="Puig M."/>
            <person name="Quesneville H."/>
            <person name="Ram K.R."/>
            <person name="Rand D."/>
            <person name="Rasmussen M.D."/>
            <person name="Reed L.K."/>
            <person name="Reenan R."/>
            <person name="Reily A."/>
            <person name="Remington K.A."/>
            <person name="Rieger T.T."/>
            <person name="Ritchie M.G."/>
            <person name="Robin C."/>
            <person name="Rogers Y.H."/>
            <person name="Rohde C."/>
            <person name="Rozas J."/>
            <person name="Rubenfield M.J."/>
            <person name="Ruiz A."/>
            <person name="Russo S."/>
            <person name="Salzberg S.L."/>
            <person name="Sanchez-Gracia A."/>
            <person name="Saranga D.J."/>
            <person name="Sato H."/>
            <person name="Schaeffer S.W."/>
            <person name="Schatz M.C."/>
            <person name="Schlenke T."/>
            <person name="Schwartz R."/>
            <person name="Segarra C."/>
            <person name="Singh R.S."/>
            <person name="Sirot L."/>
            <person name="Sirota M."/>
            <person name="Sisneros N.B."/>
            <person name="Smith C.D."/>
            <person name="Smith T.F."/>
            <person name="Spieth J."/>
            <person name="Stage D.E."/>
            <person name="Stark A."/>
            <person name="Stephan W."/>
            <person name="Strausberg R.L."/>
            <person name="Strempel S."/>
            <person name="Sturgill D."/>
            <person name="Sutton G."/>
            <person name="Sutton G.G."/>
            <person name="Tao W."/>
            <person name="Teichmann S."/>
            <person name="Tobari Y.N."/>
            <person name="Tomimura Y."/>
            <person name="Tsolas J.M."/>
            <person name="Valente V.L."/>
            <person name="Venter E."/>
            <person name="Venter J.C."/>
            <person name="Vicario S."/>
            <person name="Vieira F.G."/>
            <person name="Vilella A.J."/>
            <person name="Villasante A."/>
            <person name="Walenz B."/>
            <person name="Wang J."/>
            <person name="Wasserman M."/>
            <person name="Watts T."/>
            <person name="Wilson D."/>
            <person name="Wilson R.K."/>
            <person name="Wing R.A."/>
            <person name="Wolfner M.F."/>
            <person name="Wong A."/>
            <person name="Wong G.K."/>
            <person name="Wu C.I."/>
            <person name="Wu G."/>
            <person name="Yamamoto D."/>
            <person name="Yang H.P."/>
            <person name="Yang S.P."/>
            <person name="Yorke J.A."/>
            <person name="Yoshida K."/>
            <person name="Zdobnov E."/>
            <person name="Zhang P."/>
            <person name="Zhang Y."/>
            <person name="Zimin A.V."/>
            <person name="Baldwin J."/>
            <person name="Abdouelleil A."/>
            <person name="Abdulkadir J."/>
            <person name="Abebe A."/>
            <person name="Abera B."/>
            <person name="Abreu J."/>
            <person name="Acer S.C."/>
            <person name="Aftuck L."/>
            <person name="Alexander A."/>
            <person name="An P."/>
            <person name="Anderson E."/>
            <person name="Anderson S."/>
            <person name="Arachi H."/>
            <person name="Azer M."/>
            <person name="Bachantsang P."/>
            <person name="Barry A."/>
            <person name="Bayul T."/>
            <person name="Berlin A."/>
            <person name="Bessette D."/>
            <person name="Bloom T."/>
            <person name="Blye J."/>
            <person name="Boguslavskiy L."/>
            <person name="Bonnet C."/>
            <person name="Boukhgalter B."/>
            <person name="Bourzgui I."/>
            <person name="Brown A."/>
            <person name="Cahill P."/>
            <person name="Channer S."/>
            <person name="Cheshatsang Y."/>
            <person name="Chuda L."/>
            <person name="Citroen M."/>
            <person name="Collymore A."/>
            <person name="Cooke P."/>
            <person name="Costello M."/>
            <person name="D'Aco K."/>
            <person name="Daza R."/>
            <person name="De Haan G."/>
            <person name="DeGray S."/>
            <person name="DeMaso C."/>
            <person name="Dhargay N."/>
            <person name="Dooley K."/>
            <person name="Dooley E."/>
            <person name="Doricent M."/>
            <person name="Dorje P."/>
            <person name="Dorjee K."/>
            <person name="Dupes A."/>
            <person name="Elong R."/>
            <person name="Falk J."/>
            <person name="Farina A."/>
            <person name="Faro S."/>
            <person name="Ferguson D."/>
            <person name="Fisher S."/>
            <person name="Foley C.D."/>
            <person name="Franke A."/>
            <person name="Friedrich D."/>
            <person name="Gadbois L."/>
            <person name="Gearin G."/>
            <person name="Gearin C.R."/>
            <person name="Giannoukos G."/>
            <person name="Goode T."/>
            <person name="Graham J."/>
            <person name="Grandbois E."/>
            <person name="Grewal S."/>
            <person name="Gyaltsen K."/>
            <person name="Hafez N."/>
            <person name="Hagos B."/>
            <person name="Hall J."/>
            <person name="Henson C."/>
            <person name="Hollinger A."/>
            <person name="Honan T."/>
            <person name="Huard M.D."/>
            <person name="Hughes L."/>
            <person name="Hurhula B."/>
            <person name="Husby M.E."/>
            <person name="Kamat A."/>
            <person name="Kanga B."/>
            <person name="Kashin S."/>
            <person name="Khazanovich D."/>
            <person name="Kisner P."/>
            <person name="Lance K."/>
            <person name="Lara M."/>
            <person name="Lee W."/>
            <person name="Lennon N."/>
            <person name="Letendre F."/>
            <person name="LeVine R."/>
            <person name="Lipovsky A."/>
            <person name="Liu X."/>
            <person name="Liu J."/>
            <person name="Liu S."/>
            <person name="Lokyitsang T."/>
            <person name="Lokyitsang Y."/>
            <person name="Lubonja R."/>
            <person name="Lui A."/>
            <person name="MacDonald P."/>
            <person name="Magnisalis V."/>
            <person name="Maru K."/>
            <person name="Matthews C."/>
            <person name="McCusker W."/>
            <person name="McDonough S."/>
            <person name="Mehta T."/>
            <person name="Meldrim J."/>
            <person name="Meneus L."/>
            <person name="Mihai O."/>
            <person name="Mihalev A."/>
            <person name="Mihova T."/>
            <person name="Mittelman R."/>
            <person name="Mlenga V."/>
            <person name="Montmayeur A."/>
            <person name="Mulrain L."/>
            <person name="Navidi A."/>
            <person name="Naylor J."/>
            <person name="Negash T."/>
            <person name="Nguyen T."/>
            <person name="Nguyen N."/>
            <person name="Nicol R."/>
            <person name="Norbu C."/>
            <person name="Norbu N."/>
            <person name="Novod N."/>
            <person name="O'Neill B."/>
            <person name="Osman S."/>
            <person name="Markiewicz E."/>
            <person name="Oyono O.L."/>
            <person name="Patti C."/>
            <person name="Phunkhang P."/>
            <person name="Pierre F."/>
            <person name="Priest M."/>
            <person name="Raghuraman S."/>
            <person name="Rege F."/>
            <person name="Reyes R."/>
            <person name="Rise C."/>
            <person name="Rogov P."/>
            <person name="Ross K."/>
            <person name="Ryan E."/>
            <person name="Settipalli S."/>
            <person name="Shea T."/>
            <person name="Sherpa N."/>
            <person name="Shi L."/>
            <person name="Shih D."/>
            <person name="Sparrow T."/>
            <person name="Spaulding J."/>
            <person name="Stalker J."/>
            <person name="Stange-Thomann N."/>
            <person name="Stavropoulos S."/>
            <person name="Stone C."/>
            <person name="Strader C."/>
            <person name="Tesfaye S."/>
            <person name="Thomson T."/>
            <person name="Thoulutsang Y."/>
            <person name="Thoulutsang D."/>
            <person name="Topham K."/>
            <person name="Topping I."/>
            <person name="Tsamla T."/>
            <person name="Vassiliev H."/>
            <person name="Vo A."/>
            <person name="Wangchuk T."/>
            <person name="Wangdi T."/>
            <person name="Weiand M."/>
            <person name="Wilkinson J."/>
            <person name="Wilson A."/>
            <person name="Yadav S."/>
            <person name="Young G."/>
            <person name="Yu Q."/>
            <person name="Zembek L."/>
            <person name="Zhong D."/>
            <person name="Zimmer A."/>
            <person name="Zwirko Z."/>
            <person name="Jaffe D.B."/>
            <person name="Alvarez P."/>
            <person name="Brockman W."/>
            <person name="Butler J."/>
            <person name="Chin C."/>
            <person name="Gnerre S."/>
            <person name="Grabherr M."/>
            <person name="Kleber M."/>
            <person name="Mauceli E."/>
            <person name="MacCallum I."/>
        </authorList>
    </citation>
    <scope>NUCLEOTIDE SEQUENCE [LARGE SCALE GENOMIC DNA]</scope>
    <source>
        <strain evidence="3">MSH-3 / Tucson 14011-0111.49</strain>
    </source>
</reference>
<protein>
    <submittedName>
        <fullName evidence="2">GL11876</fullName>
    </submittedName>
</protein>
<dbReference type="STRING" id="7234.B4IS79"/>
<keyword evidence="3" id="KW-1185">Reference proteome</keyword>
<name>B4IS79_DROPE</name>
<feature type="compositionally biased region" description="Polar residues" evidence="1">
    <location>
        <begin position="16"/>
        <end position="44"/>
    </location>
</feature>
<sequence length="106" mass="11650">MKNWHRLTHALRRSPTGHNLSQTDGNSTEGESTSVSRNPATTGTGCYKNYEHVANNMRNSLQHVSDSGGNRRMPQAPLGVEPPDAPGARCPIEKDSLRSISRRQRG</sequence>
<feature type="compositionally biased region" description="Basic residues" evidence="1">
    <location>
        <begin position="1"/>
        <end position="12"/>
    </location>
</feature>
<feature type="compositionally biased region" description="Polar residues" evidence="1">
    <location>
        <begin position="59"/>
        <end position="68"/>
    </location>
</feature>